<dbReference type="PANTHER" id="PTHR45615:SF80">
    <property type="entry name" value="GRIP DOMAIN-CONTAINING PROTEIN"/>
    <property type="match status" value="1"/>
</dbReference>
<organism evidence="4">
    <name type="scientific">Thrips palmi</name>
    <name type="common">Melon thrips</name>
    <dbReference type="NCBI Taxonomy" id="161013"/>
    <lineage>
        <taxon>Eukaryota</taxon>
        <taxon>Metazoa</taxon>
        <taxon>Ecdysozoa</taxon>
        <taxon>Arthropoda</taxon>
        <taxon>Hexapoda</taxon>
        <taxon>Insecta</taxon>
        <taxon>Pterygota</taxon>
        <taxon>Neoptera</taxon>
        <taxon>Paraneoptera</taxon>
        <taxon>Thysanoptera</taxon>
        <taxon>Terebrantia</taxon>
        <taxon>Thripoidea</taxon>
        <taxon>Thripidae</taxon>
        <taxon>Thrips</taxon>
    </lineage>
</organism>
<dbReference type="AlphaFoldDB" id="A0A6P8ZIS6"/>
<feature type="region of interest" description="Disordered" evidence="2">
    <location>
        <begin position="793"/>
        <end position="867"/>
    </location>
</feature>
<dbReference type="GeneID" id="117641115"/>
<feature type="compositionally biased region" description="Polar residues" evidence="2">
    <location>
        <begin position="937"/>
        <end position="949"/>
    </location>
</feature>
<feature type="compositionally biased region" description="Basic and acidic residues" evidence="2">
    <location>
        <begin position="332"/>
        <end position="345"/>
    </location>
</feature>
<feature type="compositionally biased region" description="Basic and acidic residues" evidence="2">
    <location>
        <begin position="1163"/>
        <end position="1172"/>
    </location>
</feature>
<sequence>MLRTQLGAQREARRRKLDEVSAEMDRLRAELAAERAMREQLERRLHDDDEDQMLRDAMLVESDQLRDDLEREREARQQVQLQAAAELATSREEGERATVQLDEVQRQATALKEVAALSKRMLAIREAQVHDMRQQLTAIEEKVGSPEHTATTLTHLRSEYEKQITNIRGLKQLYEERARVLQQEKDKQAGELEQRTQEVGELQDAVKELEEKASQLEATLSERSDALEELEFQLGDSVAECQSLTAQMARINGLFTQMLLGCSHPDIDLDRLGHLLHENHDLIADITDKDGGTDIAPVLPKLILDLITQVEEEARLKQEAEEGEEEEVCEDADVKEGEEAVKQEDQQSAEGQVQADDKPADEKPADDKQVGDKTTEDQQPEGAQQNPQDAEKAVIAAAPGREELVNEIASNLPKVWAVLRELVSQQAGRGVRRGSVGDSEKGKASCYTSVNTPGGPRKVISVSKTYIRLKDLIVEKRSLQKELCSLKQLNGHLETRLDEQENRLGKVSSELHKTWGLVGRLQAQHQQLHTHEKILRYELHQKRELLSELKQELEYCREKWESAREKNSQTDREWRVLRREFAARKTRDATRLDDLNNSTSGESGLGEDSGEDDADVSSGRSETPSVAEDAVVTSSLAEEDLVVAAPDLPVDPENAVVEEAAAPAEASAVPIQVSMAPQLEATEDVEMLPLELAPVRAVTSSACRVVTTEPLTATVVRSAAVVLQTEVVPAQRATTTPLPAARRLGDDASDASDSDASGPRGAVRDLTDLKARALVTYAQRVASMRQQDTLQDTLQDTRQDAQQDSQQDSSRDTEEEPDQPKPKCRPLAARLDVSPAPLGTDSRTDSRTDSPPDTPQDTALRPPPTRVVPVFDPLAAVRPPQAAPQSDTATPMLFGSFDVASLDFSALDVTKSLAPAAVHEEQRTAPVAESPSREGLSASSQLTSKLTETASAASSARSQRTPEEILADRSARLQRLEQQADWLKRKVASNNQRGTALCTKLEELHEQYGSASATTTAAEPSATAGVASAVTPSASLDAATTASTVAASVSTASTTTASATTSSDVAVPPTTVSASTRTPEEILAARAERLSRLEEQCSSLFSQMNRTSRFSSVLSNRLEELHEHYGQDAANTAPVPPVPPPMPGVLPAARLPVSEPPPGAAPEEQREEGGPR</sequence>
<evidence type="ECO:0000313" key="4">
    <source>
        <dbReference type="RefSeq" id="XP_034234119.1"/>
    </source>
</evidence>
<feature type="region of interest" description="Disordered" evidence="2">
    <location>
        <begin position="592"/>
        <end position="630"/>
    </location>
</feature>
<feature type="compositionally biased region" description="Acidic residues" evidence="2">
    <location>
        <begin position="321"/>
        <end position="331"/>
    </location>
</feature>
<feature type="region of interest" description="Disordered" evidence="2">
    <location>
        <begin position="1051"/>
        <end position="1080"/>
    </location>
</feature>
<evidence type="ECO:0000313" key="3">
    <source>
        <dbReference type="Proteomes" id="UP000515158"/>
    </source>
</evidence>
<feature type="coiled-coil region" evidence="1">
    <location>
        <begin position="10"/>
        <end position="107"/>
    </location>
</feature>
<dbReference type="InParanoid" id="A0A6P8ZIS6"/>
<reference evidence="4" key="1">
    <citation type="submission" date="2025-08" db="UniProtKB">
        <authorList>
            <consortium name="RefSeq"/>
        </authorList>
    </citation>
    <scope>IDENTIFICATION</scope>
    <source>
        <tissue evidence="4">Total insect</tissue>
    </source>
</reference>
<feature type="region of interest" description="Disordered" evidence="2">
    <location>
        <begin position="1125"/>
        <end position="1172"/>
    </location>
</feature>
<dbReference type="OrthoDB" id="8191583at2759"/>
<dbReference type="FunCoup" id="A0A6P8ZIS6">
    <property type="interactions" value="6"/>
</dbReference>
<dbReference type="PANTHER" id="PTHR45615">
    <property type="entry name" value="MYOSIN HEAVY CHAIN, NON-MUSCLE"/>
    <property type="match status" value="1"/>
</dbReference>
<feature type="coiled-coil region" evidence="1">
    <location>
        <begin position="171"/>
        <end position="233"/>
    </location>
</feature>
<proteinExistence type="predicted"/>
<feature type="compositionally biased region" description="Pro residues" evidence="2">
    <location>
        <begin position="1134"/>
        <end position="1144"/>
    </location>
</feature>
<feature type="coiled-coil region" evidence="1">
    <location>
        <begin position="539"/>
        <end position="566"/>
    </location>
</feature>
<gene>
    <name evidence="4" type="primary">LOC117641115</name>
</gene>
<keyword evidence="1" id="KW-0175">Coiled coil</keyword>
<feature type="region of interest" description="Disordered" evidence="2">
    <location>
        <begin position="315"/>
        <end position="392"/>
    </location>
</feature>
<protein>
    <submittedName>
        <fullName evidence="4">Golgin subfamily A member 3</fullName>
    </submittedName>
</protein>
<feature type="coiled-coil region" evidence="1">
    <location>
        <begin position="966"/>
        <end position="993"/>
    </location>
</feature>
<accession>A0A6P8ZIS6</accession>
<feature type="region of interest" description="Disordered" evidence="2">
    <location>
        <begin position="734"/>
        <end position="764"/>
    </location>
</feature>
<feature type="compositionally biased region" description="Basic and acidic residues" evidence="2">
    <location>
        <begin position="355"/>
        <end position="376"/>
    </location>
</feature>
<feature type="region of interest" description="Disordered" evidence="2">
    <location>
        <begin position="919"/>
        <end position="965"/>
    </location>
</feature>
<keyword evidence="3" id="KW-1185">Reference proteome</keyword>
<dbReference type="RefSeq" id="XP_034234119.1">
    <property type="nucleotide sequence ID" value="XM_034378228.1"/>
</dbReference>
<evidence type="ECO:0000256" key="2">
    <source>
        <dbReference type="SAM" id="MobiDB-lite"/>
    </source>
</evidence>
<name>A0A6P8ZIS6_THRPL</name>
<feature type="compositionally biased region" description="Low complexity" evidence="2">
    <location>
        <begin position="1051"/>
        <end position="1067"/>
    </location>
</feature>
<dbReference type="KEGG" id="tpal:117641115"/>
<evidence type="ECO:0000256" key="1">
    <source>
        <dbReference type="SAM" id="Coils"/>
    </source>
</evidence>
<dbReference type="Proteomes" id="UP000515158">
    <property type="component" value="Unplaced"/>
</dbReference>